<dbReference type="EMBL" id="UINC01053322">
    <property type="protein sequence ID" value="SVB69698.1"/>
    <property type="molecule type" value="Genomic_DNA"/>
</dbReference>
<reference evidence="1" key="1">
    <citation type="submission" date="2018-05" db="EMBL/GenBank/DDBJ databases">
        <authorList>
            <person name="Lanie J.A."/>
            <person name="Ng W.-L."/>
            <person name="Kazmierczak K.M."/>
            <person name="Andrzejewski T.M."/>
            <person name="Davidsen T.M."/>
            <person name="Wayne K.J."/>
            <person name="Tettelin H."/>
            <person name="Glass J.I."/>
            <person name="Rusch D."/>
            <person name="Podicherti R."/>
            <person name="Tsui H.-C.T."/>
            <person name="Winkler M.E."/>
        </authorList>
    </citation>
    <scope>NUCLEOTIDE SEQUENCE</scope>
</reference>
<gene>
    <name evidence="1" type="ORF">METZ01_LOCUS222552</name>
</gene>
<feature type="non-terminal residue" evidence="1">
    <location>
        <position position="1"/>
    </location>
</feature>
<name>A0A382G360_9ZZZZ</name>
<sequence>VVGVLGEPKIYQNLVYFTRIEDFTWRVSGSEELVETLNLEEYLNLRMEKQVEQKLNRRGKHTITGN</sequence>
<dbReference type="AlphaFoldDB" id="A0A382G360"/>
<protein>
    <submittedName>
        <fullName evidence="1">Uncharacterized protein</fullName>
    </submittedName>
</protein>
<evidence type="ECO:0000313" key="1">
    <source>
        <dbReference type="EMBL" id="SVB69698.1"/>
    </source>
</evidence>
<organism evidence="1">
    <name type="scientific">marine metagenome</name>
    <dbReference type="NCBI Taxonomy" id="408172"/>
    <lineage>
        <taxon>unclassified sequences</taxon>
        <taxon>metagenomes</taxon>
        <taxon>ecological metagenomes</taxon>
    </lineage>
</organism>
<proteinExistence type="predicted"/>
<accession>A0A382G360</accession>